<dbReference type="PANTHER" id="PTHR12286">
    <property type="entry name" value="SACCHAROPINE DEHYDROGENASE-LIKE OXIDOREDUCTASE"/>
    <property type="match status" value="1"/>
</dbReference>
<organism evidence="3 4">
    <name type="scientific">Pseudomonas pohangensis</name>
    <dbReference type="NCBI Taxonomy" id="364197"/>
    <lineage>
        <taxon>Bacteria</taxon>
        <taxon>Pseudomonadati</taxon>
        <taxon>Pseudomonadota</taxon>
        <taxon>Gammaproteobacteria</taxon>
        <taxon>Pseudomonadales</taxon>
        <taxon>Pseudomonadaceae</taxon>
        <taxon>Pseudomonas</taxon>
    </lineage>
</organism>
<dbReference type="Proteomes" id="UP000243232">
    <property type="component" value="Chromosome I"/>
</dbReference>
<keyword evidence="1" id="KW-1133">Transmembrane helix</keyword>
<dbReference type="RefSeq" id="WP_090193694.1">
    <property type="nucleotide sequence ID" value="NZ_LT629785.1"/>
</dbReference>
<gene>
    <name evidence="3" type="ORF">SAMN05216296_1363</name>
</gene>
<dbReference type="GO" id="GO:0009247">
    <property type="term" value="P:glycolipid biosynthetic process"/>
    <property type="evidence" value="ECO:0007669"/>
    <property type="project" value="TreeGrafter"/>
</dbReference>
<dbReference type="SUPFAM" id="SSF51735">
    <property type="entry name" value="NAD(P)-binding Rossmann-fold domains"/>
    <property type="match status" value="1"/>
</dbReference>
<proteinExistence type="predicted"/>
<dbReference type="PANTHER" id="PTHR12286:SF5">
    <property type="entry name" value="SACCHAROPINE DEHYDROGENASE-LIKE OXIDOREDUCTASE"/>
    <property type="match status" value="1"/>
</dbReference>
<feature type="domain" description="Saccharopine dehydrogenase NADP binding" evidence="2">
    <location>
        <begin position="7"/>
        <end position="136"/>
    </location>
</feature>
<dbReference type="InterPro" id="IPR036291">
    <property type="entry name" value="NAD(P)-bd_dom_sf"/>
</dbReference>
<keyword evidence="1" id="KW-0812">Transmembrane</keyword>
<dbReference type="Gene3D" id="3.40.50.720">
    <property type="entry name" value="NAD(P)-binding Rossmann-like Domain"/>
    <property type="match status" value="1"/>
</dbReference>
<evidence type="ECO:0000256" key="1">
    <source>
        <dbReference type="SAM" id="Phobius"/>
    </source>
</evidence>
<sequence length="408" mass="43866">MANYQLVVYGASSFVGQLLTRYLFQRHGINNGLTWAIAGRSQEKLQTLRESLGADASTLPIILADADDEKALRKLCKQTGVVASTVGPYVLYGSTLVKVCAETGTDYCDLAGEPHWIAQMIQEHSAAAQKSGARIVPSSGFDSVPSDVGVYYLQQQTLKRFGQPGQRVKLRVKAMRGGASGGTVASMLETVRESVGNPALRRLLNNPYAFFTSDSSGLPRQPNPQFASYDQDAQKWMAPFIMAVINTKVVHRSNELSGFSYGRDFVYDEAMLTRGGIGGRAAAMAIAAGLAAFTAAIALKPSRALLERFVLPKPGEGPTPAQQKAGFYDLRFFASTPAGDKLQVKVTGDRDPGYGSTCKILGEVAQCLALDVNRSERPGGFWTPSTLGGEKLIARLQEHAGLTFSVVE</sequence>
<keyword evidence="4" id="KW-1185">Reference proteome</keyword>
<reference evidence="4" key="1">
    <citation type="submission" date="2016-10" db="EMBL/GenBank/DDBJ databases">
        <authorList>
            <person name="Varghese N."/>
            <person name="Submissions S."/>
        </authorList>
    </citation>
    <scope>NUCLEOTIDE SEQUENCE [LARGE SCALE GENOMIC DNA]</scope>
    <source>
        <strain evidence="4">DSM 17875</strain>
    </source>
</reference>
<accession>A0A1H2F7L8</accession>
<evidence type="ECO:0000313" key="3">
    <source>
        <dbReference type="EMBL" id="SDU02968.1"/>
    </source>
</evidence>
<dbReference type="GO" id="GO:0005886">
    <property type="term" value="C:plasma membrane"/>
    <property type="evidence" value="ECO:0007669"/>
    <property type="project" value="TreeGrafter"/>
</dbReference>
<evidence type="ECO:0000313" key="4">
    <source>
        <dbReference type="Proteomes" id="UP000243232"/>
    </source>
</evidence>
<protein>
    <submittedName>
        <fullName evidence="3">Uncharacterized conserved protein</fullName>
    </submittedName>
</protein>
<name>A0A1H2F7L8_9PSED</name>
<feature type="transmembrane region" description="Helical" evidence="1">
    <location>
        <begin position="281"/>
        <end position="299"/>
    </location>
</feature>
<dbReference type="InterPro" id="IPR005097">
    <property type="entry name" value="Sacchrp_dh_NADP-bd"/>
</dbReference>
<dbReference type="InterPro" id="IPR051276">
    <property type="entry name" value="Saccharopine_DH-like_oxidrdct"/>
</dbReference>
<dbReference type="OrthoDB" id="4420885at2"/>
<dbReference type="STRING" id="364197.SAMN05216296_1363"/>
<dbReference type="AlphaFoldDB" id="A0A1H2F7L8"/>
<dbReference type="Pfam" id="PF03435">
    <property type="entry name" value="Sacchrp_dh_NADP"/>
    <property type="match status" value="1"/>
</dbReference>
<keyword evidence="1" id="KW-0472">Membrane</keyword>
<dbReference type="EMBL" id="LT629785">
    <property type="protein sequence ID" value="SDU02968.1"/>
    <property type="molecule type" value="Genomic_DNA"/>
</dbReference>
<evidence type="ECO:0000259" key="2">
    <source>
        <dbReference type="Pfam" id="PF03435"/>
    </source>
</evidence>